<dbReference type="GO" id="GO:0003984">
    <property type="term" value="F:acetolactate synthase activity"/>
    <property type="evidence" value="ECO:0007669"/>
    <property type="project" value="TreeGrafter"/>
</dbReference>
<gene>
    <name evidence="10" type="ORF">EHS24_005139</name>
</gene>
<evidence type="ECO:0000256" key="2">
    <source>
        <dbReference type="ARBA" id="ARBA00007812"/>
    </source>
</evidence>
<comment type="subcellular location">
    <subcellularLocation>
        <location evidence="1">Mitochondrion</location>
    </subcellularLocation>
</comment>
<keyword evidence="11" id="KW-1185">Reference proteome</keyword>
<evidence type="ECO:0000313" key="11">
    <source>
        <dbReference type="Proteomes" id="UP000279236"/>
    </source>
</evidence>
<accession>A0A427Y6Z6</accession>
<dbReference type="Pfam" id="PF00205">
    <property type="entry name" value="TPP_enzyme_M"/>
    <property type="match status" value="1"/>
</dbReference>
<dbReference type="Gene3D" id="3.40.50.970">
    <property type="match status" value="2"/>
</dbReference>
<dbReference type="PANTHER" id="PTHR18968:SF164">
    <property type="entry name" value="PYRUVATE DECARBOXYLASE"/>
    <property type="match status" value="1"/>
</dbReference>
<dbReference type="RefSeq" id="XP_028479646.1">
    <property type="nucleotide sequence ID" value="XM_028620674.1"/>
</dbReference>
<name>A0A427Y6Z6_9TREE</name>
<dbReference type="InterPro" id="IPR012001">
    <property type="entry name" value="Thiamin_PyroP_enz_TPP-bd_dom"/>
</dbReference>
<dbReference type="GO" id="GO:0000287">
    <property type="term" value="F:magnesium ion binding"/>
    <property type="evidence" value="ECO:0007669"/>
    <property type="project" value="InterPro"/>
</dbReference>
<evidence type="ECO:0000256" key="5">
    <source>
        <dbReference type="ARBA" id="ARBA00023128"/>
    </source>
</evidence>
<dbReference type="Pfam" id="PF02776">
    <property type="entry name" value="TPP_enzyme_N"/>
    <property type="match status" value="1"/>
</dbReference>
<comment type="caution">
    <text evidence="10">The sequence shown here is derived from an EMBL/GenBank/DDBJ whole genome shotgun (WGS) entry which is preliminary data.</text>
</comment>
<dbReference type="GO" id="GO:0050660">
    <property type="term" value="F:flavin adenine dinucleotide binding"/>
    <property type="evidence" value="ECO:0007669"/>
    <property type="project" value="TreeGrafter"/>
</dbReference>
<dbReference type="CDD" id="cd07035">
    <property type="entry name" value="TPP_PYR_POX_like"/>
    <property type="match status" value="1"/>
</dbReference>
<keyword evidence="4 6" id="KW-0786">Thiamine pyrophosphate</keyword>
<dbReference type="InterPro" id="IPR045229">
    <property type="entry name" value="TPP_enz"/>
</dbReference>
<dbReference type="GO" id="GO:0005739">
    <property type="term" value="C:mitochondrion"/>
    <property type="evidence" value="ECO:0007669"/>
    <property type="project" value="UniProtKB-SubCell"/>
</dbReference>
<evidence type="ECO:0000256" key="3">
    <source>
        <dbReference type="ARBA" id="ARBA00022946"/>
    </source>
</evidence>
<evidence type="ECO:0000259" key="8">
    <source>
        <dbReference type="Pfam" id="PF02775"/>
    </source>
</evidence>
<dbReference type="Gene3D" id="3.40.50.1220">
    <property type="entry name" value="TPP-binding domain"/>
    <property type="match status" value="1"/>
</dbReference>
<reference evidence="10 11" key="1">
    <citation type="submission" date="2018-11" db="EMBL/GenBank/DDBJ databases">
        <title>Genome sequence of Apiotrichum porosum DSM 27194.</title>
        <authorList>
            <person name="Aliyu H."/>
            <person name="Gorte O."/>
            <person name="Ochsenreither K."/>
        </authorList>
    </citation>
    <scope>NUCLEOTIDE SEQUENCE [LARGE SCALE GENOMIC DNA]</scope>
    <source>
        <strain evidence="10 11">DSM 27194</strain>
    </source>
</reference>
<dbReference type="STRING" id="105984.A0A427Y6Z6"/>
<evidence type="ECO:0008006" key="12">
    <source>
        <dbReference type="Google" id="ProtNLM"/>
    </source>
</evidence>
<evidence type="ECO:0000313" key="10">
    <source>
        <dbReference type="EMBL" id="RSH86861.1"/>
    </source>
</evidence>
<dbReference type="EMBL" id="RSCE01000002">
    <property type="protein sequence ID" value="RSH86861.1"/>
    <property type="molecule type" value="Genomic_DNA"/>
</dbReference>
<dbReference type="OrthoDB" id="2867507at2759"/>
<evidence type="ECO:0000256" key="6">
    <source>
        <dbReference type="RuleBase" id="RU362132"/>
    </source>
</evidence>
<dbReference type="GeneID" id="39589682"/>
<dbReference type="GO" id="GO:0030976">
    <property type="term" value="F:thiamine pyrophosphate binding"/>
    <property type="evidence" value="ECO:0007669"/>
    <property type="project" value="InterPro"/>
</dbReference>
<dbReference type="GO" id="GO:0009097">
    <property type="term" value="P:isoleucine biosynthetic process"/>
    <property type="evidence" value="ECO:0007669"/>
    <property type="project" value="TreeGrafter"/>
</dbReference>
<feature type="domain" description="Thiamine pyrophosphate enzyme central" evidence="7">
    <location>
        <begin position="218"/>
        <end position="324"/>
    </location>
</feature>
<sequence>MPDAPYTATVAFLETLSLAGIDTVFVNPGSDHPSFLEAMAAANAGHGRKDGPPLPKFISVTHEMVALSAAQGYYQATGRMAACILHVDCGLLNAGGAIHNLARSRCPVLVFSGMSSLTLEGELTGSRTEFINWVQDVHDMPGIVRNYSKYSYEFRTGRNVSQVTMRAIQLAMSEPRGPVYLFGAREVLEETIPVPETELQLDHWSPVQSSGLVPGQVSEIVEQLIQAQSPLVITSWVGNDCRASAGLLAMCETLSIPILDSAPFALNCPAEHPLYLGSHWSGMGQHSALANADLVVIVDSDVPYIPIGNRPNANATIIHIDCDPLKNAMPLFYVPAKYKYRVKSAVAFEQINQALAARASNTELKARSAQRKTAVEELTANRRQALDKARTPSGTGNADISAVGLYALGKLLPRNTFVLSEAISNYAPVIDHLGITESQRFCTSGASSLGWHGGAAVGAKIGLQSKAKVVSGPGLDADTFVCAVTGDGSFMFSVPSTVHHFSSKNKAPFLTIVLSNGGWKSPKLSAELVHPNGFAAQATASQVGVSFGDTLDDRPDYSSIAVAAAGGPNRAFGARVVCGSPDMEAVFKQAIEAVRSGKSAVVELLLPQI</sequence>
<feature type="domain" description="Thiamine pyrophosphate enzyme TPP-binding" evidence="8">
    <location>
        <begin position="432"/>
        <end position="603"/>
    </location>
</feature>
<evidence type="ECO:0000259" key="9">
    <source>
        <dbReference type="Pfam" id="PF02776"/>
    </source>
</evidence>
<dbReference type="InterPro" id="IPR012000">
    <property type="entry name" value="Thiamin_PyroP_enz_cen_dom"/>
</dbReference>
<dbReference type="InterPro" id="IPR029061">
    <property type="entry name" value="THDP-binding"/>
</dbReference>
<dbReference type="GO" id="GO:0005948">
    <property type="term" value="C:acetolactate synthase complex"/>
    <property type="evidence" value="ECO:0007669"/>
    <property type="project" value="TreeGrafter"/>
</dbReference>
<dbReference type="InterPro" id="IPR029035">
    <property type="entry name" value="DHS-like_NAD/FAD-binding_dom"/>
</dbReference>
<comment type="similarity">
    <text evidence="2 6">Belongs to the TPP enzyme family.</text>
</comment>
<organism evidence="10 11">
    <name type="scientific">Apiotrichum porosum</name>
    <dbReference type="NCBI Taxonomy" id="105984"/>
    <lineage>
        <taxon>Eukaryota</taxon>
        <taxon>Fungi</taxon>
        <taxon>Dikarya</taxon>
        <taxon>Basidiomycota</taxon>
        <taxon>Agaricomycotina</taxon>
        <taxon>Tremellomycetes</taxon>
        <taxon>Trichosporonales</taxon>
        <taxon>Trichosporonaceae</taxon>
        <taxon>Apiotrichum</taxon>
    </lineage>
</organism>
<dbReference type="AlphaFoldDB" id="A0A427Y6Z6"/>
<evidence type="ECO:0000256" key="1">
    <source>
        <dbReference type="ARBA" id="ARBA00004173"/>
    </source>
</evidence>
<dbReference type="InterPro" id="IPR011766">
    <property type="entry name" value="TPP_enzyme_TPP-bd"/>
</dbReference>
<feature type="domain" description="Thiamine pyrophosphate enzyme N-terminal TPP-binding" evidence="9">
    <location>
        <begin position="9"/>
        <end position="121"/>
    </location>
</feature>
<dbReference type="NCBIfam" id="NF006203">
    <property type="entry name" value="PRK08327.1"/>
    <property type="match status" value="1"/>
</dbReference>
<protein>
    <recommendedName>
        <fullName evidence="12">Pyruvate decarboxylase</fullName>
    </recommendedName>
</protein>
<dbReference type="SUPFAM" id="SSF52518">
    <property type="entry name" value="Thiamin diphosphate-binding fold (THDP-binding)"/>
    <property type="match status" value="2"/>
</dbReference>
<evidence type="ECO:0000259" key="7">
    <source>
        <dbReference type="Pfam" id="PF00205"/>
    </source>
</evidence>
<dbReference type="GO" id="GO:0009099">
    <property type="term" value="P:L-valine biosynthetic process"/>
    <property type="evidence" value="ECO:0007669"/>
    <property type="project" value="TreeGrafter"/>
</dbReference>
<dbReference type="Pfam" id="PF02775">
    <property type="entry name" value="TPP_enzyme_C"/>
    <property type="match status" value="1"/>
</dbReference>
<dbReference type="PANTHER" id="PTHR18968">
    <property type="entry name" value="THIAMINE PYROPHOSPHATE ENZYMES"/>
    <property type="match status" value="1"/>
</dbReference>
<dbReference type="SUPFAM" id="SSF52467">
    <property type="entry name" value="DHS-like NAD/FAD-binding domain"/>
    <property type="match status" value="1"/>
</dbReference>
<keyword evidence="5" id="KW-0496">Mitochondrion</keyword>
<dbReference type="Proteomes" id="UP000279236">
    <property type="component" value="Unassembled WGS sequence"/>
</dbReference>
<keyword evidence="3" id="KW-0809">Transit peptide</keyword>
<evidence type="ECO:0000256" key="4">
    <source>
        <dbReference type="ARBA" id="ARBA00023052"/>
    </source>
</evidence>
<proteinExistence type="inferred from homology"/>